<accession>A0ABN1S3E8</accession>
<dbReference type="RefSeq" id="WP_344248157.1">
    <property type="nucleotide sequence ID" value="NZ_BAAAHH010000090.1"/>
</dbReference>
<gene>
    <name evidence="1" type="ORF">GCM10009550_79300</name>
</gene>
<dbReference type="EMBL" id="BAAAHH010000090">
    <property type="protein sequence ID" value="GAA0971137.1"/>
    <property type="molecule type" value="Genomic_DNA"/>
</dbReference>
<proteinExistence type="predicted"/>
<keyword evidence="2" id="KW-1185">Reference proteome</keyword>
<evidence type="ECO:0000313" key="2">
    <source>
        <dbReference type="Proteomes" id="UP001500665"/>
    </source>
</evidence>
<evidence type="ECO:0000313" key="1">
    <source>
        <dbReference type="EMBL" id="GAA0971137.1"/>
    </source>
</evidence>
<reference evidence="1 2" key="1">
    <citation type="journal article" date="2019" name="Int. J. Syst. Evol. Microbiol.">
        <title>The Global Catalogue of Microorganisms (GCM) 10K type strain sequencing project: providing services to taxonomists for standard genome sequencing and annotation.</title>
        <authorList>
            <consortium name="The Broad Institute Genomics Platform"/>
            <consortium name="The Broad Institute Genome Sequencing Center for Infectious Disease"/>
            <person name="Wu L."/>
            <person name="Ma J."/>
        </authorList>
    </citation>
    <scope>NUCLEOTIDE SEQUENCE [LARGE SCALE GENOMIC DNA]</scope>
    <source>
        <strain evidence="1 2">JCM 10696</strain>
    </source>
</reference>
<evidence type="ECO:0008006" key="3">
    <source>
        <dbReference type="Google" id="ProtNLM"/>
    </source>
</evidence>
<name>A0ABN1S3E8_9ACTN</name>
<dbReference type="Proteomes" id="UP001500665">
    <property type="component" value="Unassembled WGS sequence"/>
</dbReference>
<sequence>MSEILYRWHREGAPAFDAEHAWSGLWGAEYSADGSRTQCRTCDGTGEGWRDCPRCHGAGGDCSRCEGAGVIDECEDCDGEGWQDCVRGFSACWSAAELHAYITAHAGTPDDAEGRVIVFEGRVAGTGFDGEPCAVPQRVIEEIPWSELVRRTQA</sequence>
<comment type="caution">
    <text evidence="1">The sequence shown here is derived from an EMBL/GenBank/DDBJ whole genome shotgun (WGS) entry which is preliminary data.</text>
</comment>
<organism evidence="1 2">
    <name type="scientific">Actinocorallia libanotica</name>
    <dbReference type="NCBI Taxonomy" id="46162"/>
    <lineage>
        <taxon>Bacteria</taxon>
        <taxon>Bacillati</taxon>
        <taxon>Actinomycetota</taxon>
        <taxon>Actinomycetes</taxon>
        <taxon>Streptosporangiales</taxon>
        <taxon>Thermomonosporaceae</taxon>
        <taxon>Actinocorallia</taxon>
    </lineage>
</organism>
<protein>
    <recommendedName>
        <fullName evidence="3">DnaJ-like protein</fullName>
    </recommendedName>
</protein>